<evidence type="ECO:0000313" key="6">
    <source>
        <dbReference type="Proteomes" id="UP000824048"/>
    </source>
</evidence>
<sequence length="212" mass="23258">MKRRACFVAALCAAALTLTACSGPDLSSLSSDFPGGESEASSTGEATAEEPAAEEDVGYPVDGYAEGRIGDTMHTYFFDYTVNDAYTCASYEGTTPASGNIFLVVDITVKNTSTQSYNMFDTDFQAQWGTDGEEDYRVPITTDPETYEELDPLSEEQLPGTYPLAVDEEVRGLLVYEVPEGYQDFSISHMEYFDDESTGDTFFVFFTAKEQV</sequence>
<evidence type="ECO:0000256" key="1">
    <source>
        <dbReference type="ARBA" id="ARBA00022729"/>
    </source>
</evidence>
<comment type="caution">
    <text evidence="5">The sequence shown here is derived from an EMBL/GenBank/DDBJ whole genome shotgun (WGS) entry which is preliminary data.</text>
</comment>
<dbReference type="Pfam" id="PF11611">
    <property type="entry name" value="DUF4352"/>
    <property type="match status" value="1"/>
</dbReference>
<dbReference type="PROSITE" id="PS51257">
    <property type="entry name" value="PROKAR_LIPOPROTEIN"/>
    <property type="match status" value="1"/>
</dbReference>
<evidence type="ECO:0000256" key="3">
    <source>
        <dbReference type="SAM" id="SignalP"/>
    </source>
</evidence>
<feature type="signal peptide" evidence="3">
    <location>
        <begin position="1"/>
        <end position="20"/>
    </location>
</feature>
<feature type="region of interest" description="Disordered" evidence="2">
    <location>
        <begin position="32"/>
        <end position="60"/>
    </location>
</feature>
<dbReference type="Gene3D" id="2.60.40.1240">
    <property type="match status" value="1"/>
</dbReference>
<organism evidence="5 6">
    <name type="scientific">Candidatus Gemmiger excrementigallinarum</name>
    <dbReference type="NCBI Taxonomy" id="2838609"/>
    <lineage>
        <taxon>Bacteria</taxon>
        <taxon>Bacillati</taxon>
        <taxon>Bacillota</taxon>
        <taxon>Clostridia</taxon>
        <taxon>Eubacteriales</taxon>
        <taxon>Gemmiger</taxon>
    </lineage>
</organism>
<reference evidence="5" key="1">
    <citation type="journal article" date="2021" name="PeerJ">
        <title>Extensive microbial diversity within the chicken gut microbiome revealed by metagenomics and culture.</title>
        <authorList>
            <person name="Gilroy R."/>
            <person name="Ravi A."/>
            <person name="Getino M."/>
            <person name="Pursley I."/>
            <person name="Horton D.L."/>
            <person name="Alikhan N.F."/>
            <person name="Baker D."/>
            <person name="Gharbi K."/>
            <person name="Hall N."/>
            <person name="Watson M."/>
            <person name="Adriaenssens E.M."/>
            <person name="Foster-Nyarko E."/>
            <person name="Jarju S."/>
            <person name="Secka A."/>
            <person name="Antonio M."/>
            <person name="Oren A."/>
            <person name="Chaudhuri R.R."/>
            <person name="La Ragione R."/>
            <person name="Hildebrand F."/>
            <person name="Pallen M.J."/>
        </authorList>
    </citation>
    <scope>NUCLEOTIDE SEQUENCE</scope>
    <source>
        <strain evidence="5">ChiSxjej1B13-11774</strain>
    </source>
</reference>
<feature type="compositionally biased region" description="Acidic residues" evidence="2">
    <location>
        <begin position="47"/>
        <end position="57"/>
    </location>
</feature>
<evidence type="ECO:0000259" key="4">
    <source>
        <dbReference type="Pfam" id="PF11611"/>
    </source>
</evidence>
<dbReference type="EMBL" id="DXBP01000029">
    <property type="protein sequence ID" value="HIZ41818.1"/>
    <property type="molecule type" value="Genomic_DNA"/>
</dbReference>
<name>A0A9D2EQ40_9FIRM</name>
<dbReference type="Proteomes" id="UP000824048">
    <property type="component" value="Unassembled WGS sequence"/>
</dbReference>
<keyword evidence="1 3" id="KW-0732">Signal</keyword>
<protein>
    <submittedName>
        <fullName evidence="5">DUF4352 domain-containing protein</fullName>
    </submittedName>
</protein>
<feature type="compositionally biased region" description="Low complexity" evidence="2">
    <location>
        <begin position="34"/>
        <end position="46"/>
    </location>
</feature>
<dbReference type="InterPro" id="IPR029050">
    <property type="entry name" value="Immunoprotect_excell_Ig-like"/>
</dbReference>
<accession>A0A9D2EQ40</accession>
<proteinExistence type="predicted"/>
<dbReference type="AlphaFoldDB" id="A0A9D2EQ40"/>
<dbReference type="InterPro" id="IPR029051">
    <property type="entry name" value="DUF4352"/>
</dbReference>
<reference evidence="5" key="2">
    <citation type="submission" date="2021-04" db="EMBL/GenBank/DDBJ databases">
        <authorList>
            <person name="Gilroy R."/>
        </authorList>
    </citation>
    <scope>NUCLEOTIDE SEQUENCE</scope>
    <source>
        <strain evidence="5">ChiSxjej1B13-11774</strain>
    </source>
</reference>
<gene>
    <name evidence="5" type="ORF">H9811_04545</name>
</gene>
<evidence type="ECO:0000256" key="2">
    <source>
        <dbReference type="SAM" id="MobiDB-lite"/>
    </source>
</evidence>
<feature type="domain" description="DUF4352" evidence="4">
    <location>
        <begin position="69"/>
        <end position="189"/>
    </location>
</feature>
<feature type="chain" id="PRO_5038876503" evidence="3">
    <location>
        <begin position="21"/>
        <end position="212"/>
    </location>
</feature>
<evidence type="ECO:0000313" key="5">
    <source>
        <dbReference type="EMBL" id="HIZ41818.1"/>
    </source>
</evidence>